<sequence>MSALGCDPEVAAEFLRALAHPMRLRILCRLLDGELAVAGFESELGLRQPNLSQQLAALREAGLVTTRRESKSIIYSLADPRVAAVLEALRAAIGGPPPAPRERAPVPAPTPAEPPRATGEAGLFAVTGWGLPR</sequence>
<feature type="region of interest" description="Disordered" evidence="4">
    <location>
        <begin position="94"/>
        <end position="120"/>
    </location>
</feature>
<dbReference type="Proteomes" id="UP001305521">
    <property type="component" value="Chromosome"/>
</dbReference>
<evidence type="ECO:0000259" key="5">
    <source>
        <dbReference type="PROSITE" id="PS50987"/>
    </source>
</evidence>
<accession>A0ABZ0PKS5</accession>
<keyword evidence="1" id="KW-0805">Transcription regulation</keyword>
<keyword evidence="2" id="KW-0238">DNA-binding</keyword>
<protein>
    <submittedName>
        <fullName evidence="6">Metalloregulator ArsR/SmtB family transcription factor</fullName>
    </submittedName>
</protein>
<evidence type="ECO:0000256" key="3">
    <source>
        <dbReference type="ARBA" id="ARBA00023163"/>
    </source>
</evidence>
<dbReference type="SMART" id="SM00418">
    <property type="entry name" value="HTH_ARSR"/>
    <property type="match status" value="1"/>
</dbReference>
<dbReference type="RefSeq" id="WP_318650039.1">
    <property type="nucleotide sequence ID" value="NZ_CP137852.1"/>
</dbReference>
<keyword evidence="3" id="KW-0804">Transcription</keyword>
<organism evidence="6 7">
    <name type="scientific">Sediminicoccus rosea</name>
    <dbReference type="NCBI Taxonomy" id="1225128"/>
    <lineage>
        <taxon>Bacteria</taxon>
        <taxon>Pseudomonadati</taxon>
        <taxon>Pseudomonadota</taxon>
        <taxon>Alphaproteobacteria</taxon>
        <taxon>Acetobacterales</taxon>
        <taxon>Roseomonadaceae</taxon>
        <taxon>Sediminicoccus</taxon>
    </lineage>
</organism>
<feature type="domain" description="HTH arsR-type" evidence="5">
    <location>
        <begin position="4"/>
        <end position="97"/>
    </location>
</feature>
<dbReference type="InterPro" id="IPR051011">
    <property type="entry name" value="Metal_resp_trans_reg"/>
</dbReference>
<dbReference type="PANTHER" id="PTHR43132:SF2">
    <property type="entry name" value="ARSENICAL RESISTANCE OPERON REPRESSOR ARSR-RELATED"/>
    <property type="match status" value="1"/>
</dbReference>
<dbReference type="InterPro" id="IPR011991">
    <property type="entry name" value="ArsR-like_HTH"/>
</dbReference>
<keyword evidence="7" id="KW-1185">Reference proteome</keyword>
<evidence type="ECO:0000313" key="6">
    <source>
        <dbReference type="EMBL" id="WPB86062.1"/>
    </source>
</evidence>
<evidence type="ECO:0000256" key="2">
    <source>
        <dbReference type="ARBA" id="ARBA00023125"/>
    </source>
</evidence>
<evidence type="ECO:0000313" key="7">
    <source>
        <dbReference type="Proteomes" id="UP001305521"/>
    </source>
</evidence>
<dbReference type="InterPro" id="IPR001845">
    <property type="entry name" value="HTH_ArsR_DNA-bd_dom"/>
</dbReference>
<reference evidence="6 7" key="1">
    <citation type="submission" date="2023-11" db="EMBL/GenBank/DDBJ databases">
        <title>Arctic aerobic anoxygenic photoheterotroph Sediminicoccus rosea KRV36 adapts its photosynthesis to long days of polar summer.</title>
        <authorList>
            <person name="Tomasch J."/>
            <person name="Kopejtka K."/>
            <person name="Bily T."/>
            <person name="Gardiner A.T."/>
            <person name="Gardian Z."/>
            <person name="Shivaramu S."/>
            <person name="Koblizek M."/>
            <person name="Engelhardt F."/>
            <person name="Kaftan D."/>
        </authorList>
    </citation>
    <scope>NUCLEOTIDE SEQUENCE [LARGE SCALE GENOMIC DNA]</scope>
    <source>
        <strain evidence="6 7">R-30</strain>
    </source>
</reference>
<name>A0ABZ0PKS5_9PROT</name>
<dbReference type="PRINTS" id="PR00778">
    <property type="entry name" value="HTHARSR"/>
</dbReference>
<evidence type="ECO:0000256" key="1">
    <source>
        <dbReference type="ARBA" id="ARBA00023015"/>
    </source>
</evidence>
<dbReference type="Gene3D" id="1.10.10.10">
    <property type="entry name" value="Winged helix-like DNA-binding domain superfamily/Winged helix DNA-binding domain"/>
    <property type="match status" value="1"/>
</dbReference>
<gene>
    <name evidence="6" type="ORF">R9Z33_04135</name>
</gene>
<dbReference type="NCBIfam" id="NF033788">
    <property type="entry name" value="HTH_metalloreg"/>
    <property type="match status" value="1"/>
</dbReference>
<dbReference type="Pfam" id="PF01022">
    <property type="entry name" value="HTH_5"/>
    <property type="match status" value="1"/>
</dbReference>
<dbReference type="InterPro" id="IPR036390">
    <property type="entry name" value="WH_DNA-bd_sf"/>
</dbReference>
<proteinExistence type="predicted"/>
<dbReference type="InterPro" id="IPR036388">
    <property type="entry name" value="WH-like_DNA-bd_sf"/>
</dbReference>
<dbReference type="SUPFAM" id="SSF46785">
    <property type="entry name" value="Winged helix' DNA-binding domain"/>
    <property type="match status" value="1"/>
</dbReference>
<evidence type="ECO:0000256" key="4">
    <source>
        <dbReference type="SAM" id="MobiDB-lite"/>
    </source>
</evidence>
<dbReference type="PANTHER" id="PTHR43132">
    <property type="entry name" value="ARSENICAL RESISTANCE OPERON REPRESSOR ARSR-RELATED"/>
    <property type="match status" value="1"/>
</dbReference>
<dbReference type="CDD" id="cd00090">
    <property type="entry name" value="HTH_ARSR"/>
    <property type="match status" value="1"/>
</dbReference>
<dbReference type="EMBL" id="CP137852">
    <property type="protein sequence ID" value="WPB86062.1"/>
    <property type="molecule type" value="Genomic_DNA"/>
</dbReference>
<dbReference type="PROSITE" id="PS50987">
    <property type="entry name" value="HTH_ARSR_2"/>
    <property type="match status" value="1"/>
</dbReference>